<dbReference type="CDD" id="cd06533">
    <property type="entry name" value="Glyco_transf_WecG_TagA"/>
    <property type="match status" value="1"/>
</dbReference>
<evidence type="ECO:0000256" key="4">
    <source>
        <dbReference type="ARBA" id="ARBA00023316"/>
    </source>
</evidence>
<dbReference type="Proteomes" id="UP000295832">
    <property type="component" value="Unassembled WGS sequence"/>
</dbReference>
<comment type="catalytic activity">
    <reaction evidence="5">
        <text>UDP-N-acetyl-alpha-D-mannosamine + N-acetyl-alpha-D-glucosaminyl-di-trans,octa-cis-undecaprenyl diphosphate = N-acetyl-beta-D-mannosaminyl-(1-&gt;4)-N-acetyl-alpha-D-glucosaminyl di-trans,octa-cis-undecaprenyl diphosphate + UDP + H(+)</text>
        <dbReference type="Rhea" id="RHEA:16053"/>
        <dbReference type="ChEBI" id="CHEBI:15378"/>
        <dbReference type="ChEBI" id="CHEBI:58223"/>
        <dbReference type="ChEBI" id="CHEBI:62959"/>
        <dbReference type="ChEBI" id="CHEBI:68623"/>
        <dbReference type="ChEBI" id="CHEBI:132210"/>
        <dbReference type="EC" id="2.4.1.187"/>
    </reaction>
</comment>
<evidence type="ECO:0000256" key="3">
    <source>
        <dbReference type="ARBA" id="ARBA00022944"/>
    </source>
</evidence>
<keyword evidence="2 5" id="KW-0808">Transferase</keyword>
<dbReference type="HAMAP" id="MF_02070">
    <property type="entry name" value="TagA_TarA"/>
    <property type="match status" value="1"/>
</dbReference>
<evidence type="ECO:0000256" key="5">
    <source>
        <dbReference type="HAMAP-Rule" id="MF_02070"/>
    </source>
</evidence>
<dbReference type="InterPro" id="IPR004629">
    <property type="entry name" value="WecG_TagA_CpsF"/>
</dbReference>
<dbReference type="PANTHER" id="PTHR34136">
    <property type="match status" value="1"/>
</dbReference>
<proteinExistence type="inferred from homology"/>
<dbReference type="EC" id="2.4.1.187" evidence="5"/>
<keyword evidence="4 5" id="KW-0961">Cell wall biogenesis/degradation</keyword>
<dbReference type="STRING" id="926561.GCA_000379025_00796"/>
<comment type="function">
    <text evidence="5">Catalyzes the conversion of GlcNAc-PP-undecaprenol into ManNAc-GlcNAc-PP-undecaprenol, the first committed lipid intermediate in the de novo synthesis of teichoic acid.</text>
</comment>
<comment type="pathway">
    <text evidence="5">Cell wall biogenesis; teichoic acid biosynthesis.</text>
</comment>
<dbReference type="GO" id="GO:0047244">
    <property type="term" value="F:N-acetylglucosaminyldiphosphoundecaprenol N-acetyl-beta-D-mannosaminyltransferase activity"/>
    <property type="evidence" value="ECO:0007669"/>
    <property type="project" value="UniProtKB-UniRule"/>
</dbReference>
<dbReference type="PANTHER" id="PTHR34136:SF1">
    <property type="entry name" value="UDP-N-ACETYL-D-MANNOSAMINURONIC ACID TRANSFERASE"/>
    <property type="match status" value="1"/>
</dbReference>
<dbReference type="InterPro" id="IPR034714">
    <property type="entry name" value="TagA_TarA"/>
</dbReference>
<reference evidence="6 7" key="1">
    <citation type="submission" date="2019-03" db="EMBL/GenBank/DDBJ databases">
        <title>Subsurface microbial communities from deep shales in Ohio and West Virginia, USA.</title>
        <authorList>
            <person name="Wrighton K."/>
        </authorList>
    </citation>
    <scope>NUCLEOTIDE SEQUENCE [LARGE SCALE GENOMIC DNA]</scope>
    <source>
        <strain evidence="6 7">MSL 6dP</strain>
    </source>
</reference>
<dbReference type="Pfam" id="PF03808">
    <property type="entry name" value="Glyco_tran_WecG"/>
    <property type="match status" value="1"/>
</dbReference>
<name>A0A4R8GZY3_9FIRM</name>
<evidence type="ECO:0000256" key="1">
    <source>
        <dbReference type="ARBA" id="ARBA00022676"/>
    </source>
</evidence>
<protein>
    <recommendedName>
        <fullName evidence="5">N-acetylglucosaminyldiphosphoundecaprenol N-acetyl-beta-D-mannosaminyltransferase</fullName>
        <ecNumber evidence="5">2.4.1.187</ecNumber>
    </recommendedName>
    <alternativeName>
        <fullName evidence="5">N-acetylmannosaminyltransferase</fullName>
    </alternativeName>
    <alternativeName>
        <fullName evidence="5">UDP-N-acetylmannosamine transferase</fullName>
    </alternativeName>
    <alternativeName>
        <fullName evidence="5">UDP-N-acetylmannosamine:N-acetylglucosaminyl pyrophosphorylundecaprenol N-acetylmannosaminyltransferase</fullName>
    </alternativeName>
</protein>
<evidence type="ECO:0000313" key="6">
    <source>
        <dbReference type="EMBL" id="TDX52460.1"/>
    </source>
</evidence>
<gene>
    <name evidence="6" type="ORF">C7959_10623</name>
</gene>
<keyword evidence="3 5" id="KW-0777">Teichoic acid biosynthesis</keyword>
<dbReference type="GO" id="GO:0071555">
    <property type="term" value="P:cell wall organization"/>
    <property type="evidence" value="ECO:0007669"/>
    <property type="project" value="UniProtKB-KW"/>
</dbReference>
<comment type="similarity">
    <text evidence="5">Belongs to the glycosyltransferase 26 family. TagA/TarA subfamily.</text>
</comment>
<dbReference type="GO" id="GO:0019350">
    <property type="term" value="P:teichoic acid biosynthetic process"/>
    <property type="evidence" value="ECO:0007669"/>
    <property type="project" value="UniProtKB-UniRule"/>
</dbReference>
<accession>A0A4R8GZY3</accession>
<comment type="caution">
    <text evidence="6">The sequence shown here is derived from an EMBL/GenBank/DDBJ whole genome shotgun (WGS) entry which is preliminary data.</text>
</comment>
<keyword evidence="7" id="KW-1185">Reference proteome</keyword>
<dbReference type="UniPathway" id="UPA00632"/>
<keyword evidence="1 5" id="KW-0328">Glycosyltransferase</keyword>
<evidence type="ECO:0000256" key="2">
    <source>
        <dbReference type="ARBA" id="ARBA00022679"/>
    </source>
</evidence>
<evidence type="ECO:0000313" key="7">
    <source>
        <dbReference type="Proteomes" id="UP000295832"/>
    </source>
</evidence>
<sequence>MIEVRERINILGVFIDHVNQSEAINKIEEFIQNQDSNLVVTPNAEMIIRAQQDKELKEILNSAQLSIPDGAGVVLASKLLKYNLEERVAGVDLVEELLARGNQKGYSFYFLGGKPGVAEEAKNKVKEKYHDLKIRTHHGYLNTNLEAKVLDEIGQNRVDVLLVGMGVPLQEKWLNKHLDLLNVAVGIGVGGSFDILAEKKTRAPKLMQKIHLEWLYRLAQEPERLGRMSSIPKFIYRIVQERIRKLNKLK</sequence>
<dbReference type="NCBIfam" id="TIGR00696">
    <property type="entry name" value="wecG_tagA_cpsF"/>
    <property type="match status" value="1"/>
</dbReference>
<dbReference type="AlphaFoldDB" id="A0A4R8GZY3"/>
<organism evidence="6 7">
    <name type="scientific">Orenia marismortui</name>
    <dbReference type="NCBI Taxonomy" id="46469"/>
    <lineage>
        <taxon>Bacteria</taxon>
        <taxon>Bacillati</taxon>
        <taxon>Bacillota</taxon>
        <taxon>Clostridia</taxon>
        <taxon>Halanaerobiales</taxon>
        <taxon>Halobacteroidaceae</taxon>
        <taxon>Orenia</taxon>
    </lineage>
</organism>
<dbReference type="EMBL" id="SOEG01000006">
    <property type="protein sequence ID" value="TDX52460.1"/>
    <property type="molecule type" value="Genomic_DNA"/>
</dbReference>